<evidence type="ECO:0000313" key="9">
    <source>
        <dbReference type="EMBL" id="KAG8462097.1"/>
    </source>
</evidence>
<dbReference type="Proteomes" id="UP000751190">
    <property type="component" value="Unassembled WGS sequence"/>
</dbReference>
<comment type="similarity">
    <text evidence="2 7">Belongs to the sodium:solute symporter (SSF) (TC 2.A.21) family.</text>
</comment>
<organism evidence="9 10">
    <name type="scientific">Diacronema lutheri</name>
    <name type="common">Unicellular marine alga</name>
    <name type="synonym">Monochrysis lutheri</name>
    <dbReference type="NCBI Taxonomy" id="2081491"/>
    <lineage>
        <taxon>Eukaryota</taxon>
        <taxon>Haptista</taxon>
        <taxon>Haptophyta</taxon>
        <taxon>Pavlovophyceae</taxon>
        <taxon>Pavlovales</taxon>
        <taxon>Pavlovaceae</taxon>
        <taxon>Diacronema</taxon>
    </lineage>
</organism>
<evidence type="ECO:0000256" key="4">
    <source>
        <dbReference type="ARBA" id="ARBA00022692"/>
    </source>
</evidence>
<proteinExistence type="inferred from homology"/>
<feature type="transmembrane region" description="Helical" evidence="8">
    <location>
        <begin position="104"/>
        <end position="122"/>
    </location>
</feature>
<accession>A0A8J6C4X2</accession>
<dbReference type="PANTHER" id="PTHR46154">
    <property type="match status" value="1"/>
</dbReference>
<gene>
    <name evidence="9" type="ORF">KFE25_011547</name>
</gene>
<evidence type="ECO:0000256" key="3">
    <source>
        <dbReference type="ARBA" id="ARBA00022448"/>
    </source>
</evidence>
<feature type="transmembrane region" description="Helical" evidence="8">
    <location>
        <begin position="447"/>
        <end position="469"/>
    </location>
</feature>
<name>A0A8J6C4X2_DIALT</name>
<feature type="transmembrane region" description="Helical" evidence="8">
    <location>
        <begin position="573"/>
        <end position="592"/>
    </location>
</feature>
<dbReference type="Gene3D" id="1.20.1730.10">
    <property type="entry name" value="Sodium/glucose cotransporter"/>
    <property type="match status" value="1"/>
</dbReference>
<comment type="caution">
    <text evidence="9">The sequence shown here is derived from an EMBL/GenBank/DDBJ whole genome shotgun (WGS) entry which is preliminary data.</text>
</comment>
<dbReference type="InterPro" id="IPR001734">
    <property type="entry name" value="Na/solute_symporter"/>
</dbReference>
<feature type="transmembrane region" description="Helical" evidence="8">
    <location>
        <begin position="179"/>
        <end position="197"/>
    </location>
</feature>
<feature type="transmembrane region" description="Helical" evidence="8">
    <location>
        <begin position="282"/>
        <end position="299"/>
    </location>
</feature>
<evidence type="ECO:0000256" key="2">
    <source>
        <dbReference type="ARBA" id="ARBA00006434"/>
    </source>
</evidence>
<evidence type="ECO:0000256" key="5">
    <source>
        <dbReference type="ARBA" id="ARBA00022989"/>
    </source>
</evidence>
<keyword evidence="6 8" id="KW-0472">Membrane</keyword>
<dbReference type="Pfam" id="PF00474">
    <property type="entry name" value="SSF"/>
    <property type="match status" value="1"/>
</dbReference>
<sequence length="654" mass="69709">MSRASDFYTPIPWRGTGTDTVLPQGAGYGIVLGFGVFFSVFTSLLVYLDTKYGGTKMTSEQFNTAGRSVKTGLSASVIVSQWTWAATLLQSSNVAWQYGVSGPFWYAAGASIQVLLFGILAIEVKQKAPTAHTFLELVYARWGKTSHIVFMVYAFMCNMIVSAMLLLGGAAVVNALTGVDLNLASFLIPWGVIAYTLAGGLKATFLAPYFNTAIIFAVLIYFVFVVYASSPLLGDAGTVYDKLTTIVSYPRPTEDELAAGYHCGRVSGNRGGSYLTMLSTDGLVFGIINIVGNFGTVFMDQSYWQSAIAAKPSSSHKGYMLGGLVWFTIPFALATSLGLAANALGVQLTAAEAGAGLVPPAAAIVLVGRSGAILIVLQLFMAIVSTGSAECIAVSSIVVYDVYYTYINTKASGDQILRLSRYVILAFGLLMGVLAVILNQIGISLGWVYLFMGIVIGGGVVPTALCLTWSKTNGKAATASVVISSVLAIITWVSTASGTFGEVTVATLGANEPMLAGNLVALLSSAFITVAWSLVFPENYDFESMKRIPVVELDEYVPDAGETPEKLAEARQWIIKWGWTVSIILIIMWPLATVPWGVFPRSLFALWSSIAVVWGFLATVVIIALPIYEAKDDMLAVVYGLLGVQSPKVVTSRA</sequence>
<dbReference type="InterPro" id="IPR038377">
    <property type="entry name" value="Na/Glc_symporter_sf"/>
</dbReference>
<feature type="transmembrane region" description="Helical" evidence="8">
    <location>
        <begin position="148"/>
        <end position="173"/>
    </location>
</feature>
<dbReference type="GO" id="GO:0005886">
    <property type="term" value="C:plasma membrane"/>
    <property type="evidence" value="ECO:0007669"/>
    <property type="project" value="TreeGrafter"/>
</dbReference>
<dbReference type="AlphaFoldDB" id="A0A8J6C4X2"/>
<keyword evidence="3" id="KW-0813">Transport</keyword>
<dbReference type="PANTHER" id="PTHR46154:SF4">
    <property type="entry name" value="UREA ACTIVE TRANSPORTER"/>
    <property type="match status" value="1"/>
</dbReference>
<keyword evidence="4 8" id="KW-0812">Transmembrane</keyword>
<evidence type="ECO:0000256" key="7">
    <source>
        <dbReference type="RuleBase" id="RU362091"/>
    </source>
</evidence>
<dbReference type="OMA" id="LGANWLT"/>
<feature type="transmembrane region" description="Helical" evidence="8">
    <location>
        <begin position="209"/>
        <end position="228"/>
    </location>
</feature>
<feature type="transmembrane region" description="Helical" evidence="8">
    <location>
        <begin position="604"/>
        <end position="625"/>
    </location>
</feature>
<dbReference type="OrthoDB" id="6132759at2759"/>
<feature type="transmembrane region" description="Helical" evidence="8">
    <location>
        <begin position="515"/>
        <end position="536"/>
    </location>
</feature>
<feature type="transmembrane region" description="Helical" evidence="8">
    <location>
        <begin position="422"/>
        <end position="441"/>
    </location>
</feature>
<dbReference type="PROSITE" id="PS50283">
    <property type="entry name" value="NA_SOLUT_SYMP_3"/>
    <property type="match status" value="1"/>
</dbReference>
<feature type="transmembrane region" description="Helical" evidence="8">
    <location>
        <begin position="361"/>
        <end position="384"/>
    </location>
</feature>
<evidence type="ECO:0000313" key="10">
    <source>
        <dbReference type="Proteomes" id="UP000751190"/>
    </source>
</evidence>
<dbReference type="GO" id="GO:0015204">
    <property type="term" value="F:urea transmembrane transporter activity"/>
    <property type="evidence" value="ECO:0007669"/>
    <property type="project" value="InterPro"/>
</dbReference>
<evidence type="ECO:0008006" key="11">
    <source>
        <dbReference type="Google" id="ProtNLM"/>
    </source>
</evidence>
<dbReference type="CDD" id="cd11476">
    <property type="entry name" value="SLC5sbd_DUR3"/>
    <property type="match status" value="1"/>
</dbReference>
<evidence type="ECO:0000256" key="6">
    <source>
        <dbReference type="ARBA" id="ARBA00023136"/>
    </source>
</evidence>
<comment type="subcellular location">
    <subcellularLocation>
        <location evidence="1">Membrane</location>
        <topology evidence="1">Multi-pass membrane protein</topology>
    </subcellularLocation>
</comment>
<dbReference type="EMBL" id="JAGTXO010000022">
    <property type="protein sequence ID" value="KAG8462097.1"/>
    <property type="molecule type" value="Genomic_DNA"/>
</dbReference>
<reference evidence="9" key="1">
    <citation type="submission" date="2021-05" db="EMBL/GenBank/DDBJ databases">
        <title>The genome of the haptophyte Pavlova lutheri (Diacronema luteri, Pavlovales) - a model for lipid biosynthesis in eukaryotic algae.</title>
        <authorList>
            <person name="Hulatt C.J."/>
            <person name="Posewitz M.C."/>
        </authorList>
    </citation>
    <scope>NUCLEOTIDE SEQUENCE</scope>
    <source>
        <strain evidence="9">NIVA-4/92</strain>
    </source>
</reference>
<evidence type="ECO:0000256" key="8">
    <source>
        <dbReference type="SAM" id="Phobius"/>
    </source>
</evidence>
<keyword evidence="10" id="KW-1185">Reference proteome</keyword>
<dbReference type="InterPro" id="IPR031155">
    <property type="entry name" value="DUR"/>
</dbReference>
<protein>
    <recommendedName>
        <fullName evidence="11">Urea transporter</fullName>
    </recommendedName>
</protein>
<feature type="transmembrane region" description="Helical" evidence="8">
    <location>
        <begin position="476"/>
        <end position="495"/>
    </location>
</feature>
<feature type="transmembrane region" description="Helical" evidence="8">
    <location>
        <begin position="26"/>
        <end position="48"/>
    </location>
</feature>
<evidence type="ECO:0000256" key="1">
    <source>
        <dbReference type="ARBA" id="ARBA00004141"/>
    </source>
</evidence>
<keyword evidence="5 8" id="KW-1133">Transmembrane helix</keyword>
<feature type="transmembrane region" description="Helical" evidence="8">
    <location>
        <begin position="319"/>
        <end position="341"/>
    </location>
</feature>